<evidence type="ECO:0000256" key="7">
    <source>
        <dbReference type="ARBA" id="ARBA00022694"/>
    </source>
</evidence>
<comment type="subcellular location">
    <subcellularLocation>
        <location evidence="2">Chromosome</location>
        <location evidence="2">Telomere</location>
    </subcellularLocation>
    <subcellularLocation>
        <location evidence="1">Nucleus</location>
    </subcellularLocation>
</comment>
<dbReference type="Proteomes" id="UP000001745">
    <property type="component" value="Unassembled WGS sequence"/>
</dbReference>
<keyword evidence="9" id="KW-0805">Transcription regulation</keyword>
<comment type="function">
    <text evidence="13">Component of the EKC/KEOPS complex that is required for the formation of a threonylcarbamoyl group on adenosine at position 37 (t(6)A37) in tRNAs that read codons beginning with adenine. The complex is probably involved in the transfer of the threonylcarbamoyl moiety of threonylcarbamoyl-AMP (TC-AMP) to the N6 group of A37. GON7 likely plays a supporting role to the catalytic subunit KAE1 in the complex. The EKC/KEOPS complex also promotes both telomere uncapping and telomere elongation. The complex is required for efficient recruitment of transcriptional coactivators.</text>
</comment>
<evidence type="ECO:0000256" key="4">
    <source>
        <dbReference type="ARBA" id="ARBA00011534"/>
    </source>
</evidence>
<dbReference type="eggNOG" id="ENOG502T1MI">
    <property type="taxonomic scope" value="Eukaryota"/>
</dbReference>
<organism evidence="15 16">
    <name type="scientific">Talaromyces stipitatus (strain ATCC 10500 / CBS 375.48 / QM 6759 / NRRL 1006)</name>
    <name type="common">Penicillium stipitatum</name>
    <dbReference type="NCBI Taxonomy" id="441959"/>
    <lineage>
        <taxon>Eukaryota</taxon>
        <taxon>Fungi</taxon>
        <taxon>Dikarya</taxon>
        <taxon>Ascomycota</taxon>
        <taxon>Pezizomycotina</taxon>
        <taxon>Eurotiomycetes</taxon>
        <taxon>Eurotiomycetidae</taxon>
        <taxon>Eurotiales</taxon>
        <taxon>Trichocomaceae</taxon>
        <taxon>Talaromyces</taxon>
        <taxon>Talaromyces sect. Talaromyces</taxon>
    </lineage>
</organism>
<evidence type="ECO:0000256" key="14">
    <source>
        <dbReference type="SAM" id="MobiDB-lite"/>
    </source>
</evidence>
<keyword evidence="6" id="KW-0158">Chromosome</keyword>
<keyword evidence="10" id="KW-0010">Activator</keyword>
<feature type="region of interest" description="Disordered" evidence="14">
    <location>
        <begin position="61"/>
        <end position="96"/>
    </location>
</feature>
<keyword evidence="16" id="KW-1185">Reference proteome</keyword>
<dbReference type="InParanoid" id="B8MIR1"/>
<protein>
    <recommendedName>
        <fullName evidence="5">EKC/KEOPS complex subunit GON7</fullName>
    </recommendedName>
</protein>
<evidence type="ECO:0000313" key="15">
    <source>
        <dbReference type="EMBL" id="EED15573.1"/>
    </source>
</evidence>
<dbReference type="GO" id="GO:0000781">
    <property type="term" value="C:chromosome, telomeric region"/>
    <property type="evidence" value="ECO:0007669"/>
    <property type="project" value="UniProtKB-SubCell"/>
</dbReference>
<evidence type="ECO:0000256" key="13">
    <source>
        <dbReference type="ARBA" id="ARBA00025393"/>
    </source>
</evidence>
<evidence type="ECO:0000256" key="12">
    <source>
        <dbReference type="ARBA" id="ARBA00023242"/>
    </source>
</evidence>
<sequence>MTTHKPAISAAYSSSQPPHTSYTFRHKIAASLETNSPQQSVAAKKAYLSELREVNVFLTERMEEDKKRAGEGTGKDAEQEAKEEENYGEENVEDDA</sequence>
<evidence type="ECO:0000256" key="2">
    <source>
        <dbReference type="ARBA" id="ARBA00004574"/>
    </source>
</evidence>
<feature type="compositionally biased region" description="Acidic residues" evidence="14">
    <location>
        <begin position="81"/>
        <end position="96"/>
    </location>
</feature>
<accession>B8MIR1</accession>
<dbReference type="GO" id="GO:0008033">
    <property type="term" value="P:tRNA processing"/>
    <property type="evidence" value="ECO:0007669"/>
    <property type="project" value="UniProtKB-KW"/>
</dbReference>
<gene>
    <name evidence="15" type="ORF">TSTA_050110</name>
</gene>
<evidence type="ECO:0000256" key="6">
    <source>
        <dbReference type="ARBA" id="ARBA00022454"/>
    </source>
</evidence>
<dbReference type="OrthoDB" id="2288868at2759"/>
<dbReference type="VEuPathDB" id="FungiDB:TSTA_050110"/>
<evidence type="ECO:0000256" key="10">
    <source>
        <dbReference type="ARBA" id="ARBA00023159"/>
    </source>
</evidence>
<dbReference type="EMBL" id="EQ962657">
    <property type="protein sequence ID" value="EED15573.1"/>
    <property type="molecule type" value="Genomic_DNA"/>
</dbReference>
<keyword evidence="8" id="KW-0779">Telomere</keyword>
<dbReference type="InterPro" id="IPR014849">
    <property type="entry name" value="EKC/KEOPS_Gon7"/>
</dbReference>
<keyword evidence="12" id="KW-0539">Nucleus</keyword>
<comment type="subunit">
    <text evidence="4">Component of the EKC/KEOPS complex composed of at least BUD32, CGI121, GON7, KAE1 and PCC1; the whole complex dimerizes.</text>
</comment>
<name>B8MIR1_TALSN</name>
<feature type="compositionally biased region" description="Basic and acidic residues" evidence="14">
    <location>
        <begin position="61"/>
        <end position="80"/>
    </location>
</feature>
<dbReference type="OMA" id="PFKVAHT"/>
<evidence type="ECO:0000256" key="1">
    <source>
        <dbReference type="ARBA" id="ARBA00004123"/>
    </source>
</evidence>
<dbReference type="GO" id="GO:0005634">
    <property type="term" value="C:nucleus"/>
    <property type="evidence" value="ECO:0007669"/>
    <property type="project" value="UniProtKB-SubCell"/>
</dbReference>
<dbReference type="HOGENOM" id="CLU_146833_2_1_1"/>
<comment type="similarity">
    <text evidence="3">Belongs to the GON7 family.</text>
</comment>
<dbReference type="GeneID" id="8108775"/>
<proteinExistence type="inferred from homology"/>
<keyword evidence="11" id="KW-0804">Transcription</keyword>
<evidence type="ECO:0000313" key="16">
    <source>
        <dbReference type="Proteomes" id="UP000001745"/>
    </source>
</evidence>
<evidence type="ECO:0000256" key="3">
    <source>
        <dbReference type="ARBA" id="ARBA00008529"/>
    </source>
</evidence>
<dbReference type="AlphaFoldDB" id="B8MIR1"/>
<keyword evidence="7" id="KW-0819">tRNA processing</keyword>
<evidence type="ECO:0000256" key="11">
    <source>
        <dbReference type="ARBA" id="ARBA00023163"/>
    </source>
</evidence>
<dbReference type="RefSeq" id="XP_002485526.1">
    <property type="nucleotide sequence ID" value="XM_002485481.1"/>
</dbReference>
<evidence type="ECO:0000256" key="8">
    <source>
        <dbReference type="ARBA" id="ARBA00022895"/>
    </source>
</evidence>
<reference evidence="16" key="1">
    <citation type="journal article" date="2015" name="Genome Announc.">
        <title>Genome sequence of the AIDS-associated pathogen Penicillium marneffei (ATCC18224) and its near taxonomic relative Talaromyces stipitatus (ATCC10500).</title>
        <authorList>
            <person name="Nierman W.C."/>
            <person name="Fedorova-Abrams N.D."/>
            <person name="Andrianopoulos A."/>
        </authorList>
    </citation>
    <scope>NUCLEOTIDE SEQUENCE [LARGE SCALE GENOMIC DNA]</scope>
    <source>
        <strain evidence="16">ATCC 10500 / CBS 375.48 / QM 6759 / NRRL 1006</strain>
    </source>
</reference>
<evidence type="ECO:0000256" key="5">
    <source>
        <dbReference type="ARBA" id="ARBA00019746"/>
    </source>
</evidence>
<dbReference type="PhylomeDB" id="B8MIR1"/>
<dbReference type="Pfam" id="PF08738">
    <property type="entry name" value="Gon7"/>
    <property type="match status" value="1"/>
</dbReference>
<evidence type="ECO:0000256" key="9">
    <source>
        <dbReference type="ARBA" id="ARBA00023015"/>
    </source>
</evidence>